<dbReference type="Proteomes" id="UP000682713">
    <property type="component" value="Unassembled WGS sequence"/>
</dbReference>
<dbReference type="EMBL" id="JAGYPJ010000001">
    <property type="protein sequence ID" value="MBS4202231.1"/>
    <property type="molecule type" value="Genomic_DNA"/>
</dbReference>
<dbReference type="InterPro" id="IPR040553">
    <property type="entry name" value="TxDE"/>
</dbReference>
<dbReference type="SUPFAM" id="SSF54593">
    <property type="entry name" value="Glyoxalase/Bleomycin resistance protein/Dihydroxybiphenyl dioxygenase"/>
    <property type="match status" value="1"/>
</dbReference>
<protein>
    <recommendedName>
        <fullName evidence="1">Toxoflavin-degrading enzyme domain-containing protein</fullName>
    </recommendedName>
</protein>
<dbReference type="InterPro" id="IPR029068">
    <property type="entry name" value="Glyas_Bleomycin-R_OHBP_Dase"/>
</dbReference>
<feature type="domain" description="Toxoflavin-degrading enzyme" evidence="1">
    <location>
        <begin position="134"/>
        <end position="186"/>
    </location>
</feature>
<evidence type="ECO:0000313" key="3">
    <source>
        <dbReference type="Proteomes" id="UP000682713"/>
    </source>
</evidence>
<comment type="caution">
    <text evidence="2">The sequence shown here is derived from an EMBL/GenBank/DDBJ whole genome shotgun (WGS) entry which is preliminary data.</text>
</comment>
<proteinExistence type="predicted"/>
<organism evidence="2 3">
    <name type="scientific">Lederbergia citrisecunda</name>
    <dbReference type="NCBI Taxonomy" id="2833583"/>
    <lineage>
        <taxon>Bacteria</taxon>
        <taxon>Bacillati</taxon>
        <taxon>Bacillota</taxon>
        <taxon>Bacilli</taxon>
        <taxon>Bacillales</taxon>
        <taxon>Bacillaceae</taxon>
        <taxon>Lederbergia</taxon>
    </lineage>
</organism>
<keyword evidence="3" id="KW-1185">Reference proteome</keyword>
<name>A0A942TST3_9BACI</name>
<accession>A0A942TST3</accession>
<dbReference type="RefSeq" id="WP_213112625.1">
    <property type="nucleotide sequence ID" value="NZ_JAGYPJ010000001.1"/>
</dbReference>
<gene>
    <name evidence="2" type="ORF">KHA93_21710</name>
</gene>
<dbReference type="Pfam" id="PF18711">
    <property type="entry name" value="TxDE"/>
    <property type="match status" value="1"/>
</dbReference>
<dbReference type="Gene3D" id="3.10.180.10">
    <property type="entry name" value="2,3-Dihydroxybiphenyl 1,2-Dioxygenase, domain 1"/>
    <property type="match status" value="1"/>
</dbReference>
<evidence type="ECO:0000259" key="1">
    <source>
        <dbReference type="Pfam" id="PF18711"/>
    </source>
</evidence>
<reference evidence="2 3" key="1">
    <citation type="submission" date="2021-05" db="EMBL/GenBank/DDBJ databases">
        <title>Novel Bacillus species.</title>
        <authorList>
            <person name="Liu G."/>
        </authorList>
    </citation>
    <scope>NUCLEOTIDE SEQUENCE [LARGE SCALE GENOMIC DNA]</scope>
    <source>
        <strain evidence="2 3">FJAT-49732</strain>
    </source>
</reference>
<sequence length="223" mass="25808">MGDVMFKSVTFYTDKVKALRRFYGNILELQIIEAMADQFTVQVGESTITFKQLERRAFYHFAINIPGNQFSMMKDWIQNRLPLNRENGRNEVYFRSFDADSMYFEDPAGNVIELIGRRKRDLFGDLSVASFLNISEVSITTPRVANVGEEIQDFGISLFGSSNIVPDELNFLGKRDTFIVLVPPGRRWYFSKKMSETHPLEITFKDGRKMSINEEGDISFYNE</sequence>
<evidence type="ECO:0000313" key="2">
    <source>
        <dbReference type="EMBL" id="MBS4202231.1"/>
    </source>
</evidence>
<dbReference type="AlphaFoldDB" id="A0A942TST3"/>